<feature type="domain" description="ABC transmembrane type-1" evidence="8">
    <location>
        <begin position="89"/>
        <end position="301"/>
    </location>
</feature>
<evidence type="ECO:0000256" key="3">
    <source>
        <dbReference type="ARBA" id="ARBA00022475"/>
    </source>
</evidence>
<keyword evidence="4 7" id="KW-0812">Transmembrane</keyword>
<keyword evidence="6 7" id="KW-0472">Membrane</keyword>
<keyword evidence="5 7" id="KW-1133">Transmembrane helix</keyword>
<feature type="transmembrane region" description="Helical" evidence="7">
    <location>
        <begin position="126"/>
        <end position="146"/>
    </location>
</feature>
<feature type="transmembrane region" description="Helical" evidence="7">
    <location>
        <begin position="174"/>
        <end position="196"/>
    </location>
</feature>
<dbReference type="SUPFAM" id="SSF161098">
    <property type="entry name" value="MetI-like"/>
    <property type="match status" value="1"/>
</dbReference>
<dbReference type="Proteomes" id="UP000480246">
    <property type="component" value="Unassembled WGS sequence"/>
</dbReference>
<dbReference type="PANTHER" id="PTHR30193">
    <property type="entry name" value="ABC TRANSPORTER PERMEASE PROTEIN"/>
    <property type="match status" value="1"/>
</dbReference>
<dbReference type="RefSeq" id="WP_153405287.1">
    <property type="nucleotide sequence ID" value="NZ_ML762436.1"/>
</dbReference>
<protein>
    <submittedName>
        <fullName evidence="9">Sugar ABC transporter permease</fullName>
    </submittedName>
</protein>
<keyword evidence="2 7" id="KW-0813">Transport</keyword>
<dbReference type="OrthoDB" id="9787541at2"/>
<gene>
    <name evidence="9" type="ORF">F9U64_14980</name>
</gene>
<dbReference type="AlphaFoldDB" id="A0A7C8KQW0"/>
<comment type="subcellular location">
    <subcellularLocation>
        <location evidence="1 7">Cell membrane</location>
        <topology evidence="1 7">Multi-pass membrane protein</topology>
    </subcellularLocation>
</comment>
<evidence type="ECO:0000256" key="1">
    <source>
        <dbReference type="ARBA" id="ARBA00004651"/>
    </source>
</evidence>
<keyword evidence="3" id="KW-1003">Cell membrane</keyword>
<feature type="transmembrane region" description="Helical" evidence="7">
    <location>
        <begin position="91"/>
        <end position="114"/>
    </location>
</feature>
<reference evidence="9 10" key="1">
    <citation type="submission" date="2019-10" db="EMBL/GenBank/DDBJ databases">
        <title>Gracilibacillus sp. nov. isolated from rice seeds.</title>
        <authorList>
            <person name="He S."/>
        </authorList>
    </citation>
    <scope>NUCLEOTIDE SEQUENCE [LARGE SCALE GENOMIC DNA]</scope>
    <source>
        <strain evidence="9 10">TD8</strain>
    </source>
</reference>
<dbReference type="EMBL" id="WEID01000075">
    <property type="protein sequence ID" value="KAB8129520.1"/>
    <property type="molecule type" value="Genomic_DNA"/>
</dbReference>
<comment type="similarity">
    <text evidence="7">Belongs to the binding-protein-dependent transport system permease family.</text>
</comment>
<proteinExistence type="inferred from homology"/>
<comment type="caution">
    <text evidence="9">The sequence shown here is derived from an EMBL/GenBank/DDBJ whole genome shotgun (WGS) entry which is preliminary data.</text>
</comment>
<dbReference type="Gene3D" id="1.10.3720.10">
    <property type="entry name" value="MetI-like"/>
    <property type="match status" value="1"/>
</dbReference>
<dbReference type="PANTHER" id="PTHR30193:SF37">
    <property type="entry name" value="INNER MEMBRANE ABC TRANSPORTER PERMEASE PROTEIN YCJO"/>
    <property type="match status" value="1"/>
</dbReference>
<accession>A0A7C8KQW0</accession>
<feature type="transmembrane region" description="Helical" evidence="7">
    <location>
        <begin position="28"/>
        <end position="51"/>
    </location>
</feature>
<dbReference type="CDD" id="cd06261">
    <property type="entry name" value="TM_PBP2"/>
    <property type="match status" value="1"/>
</dbReference>
<feature type="transmembrane region" description="Helical" evidence="7">
    <location>
        <begin position="226"/>
        <end position="245"/>
    </location>
</feature>
<evidence type="ECO:0000256" key="7">
    <source>
        <dbReference type="RuleBase" id="RU363032"/>
    </source>
</evidence>
<dbReference type="GO" id="GO:0055085">
    <property type="term" value="P:transmembrane transport"/>
    <property type="evidence" value="ECO:0007669"/>
    <property type="project" value="InterPro"/>
</dbReference>
<name>A0A7C8KQW0_9BACI</name>
<dbReference type="PROSITE" id="PS50928">
    <property type="entry name" value="ABC_TM1"/>
    <property type="match status" value="1"/>
</dbReference>
<evidence type="ECO:0000256" key="2">
    <source>
        <dbReference type="ARBA" id="ARBA00022448"/>
    </source>
</evidence>
<evidence type="ECO:0000256" key="4">
    <source>
        <dbReference type="ARBA" id="ARBA00022692"/>
    </source>
</evidence>
<evidence type="ECO:0000313" key="10">
    <source>
        <dbReference type="Proteomes" id="UP000480246"/>
    </source>
</evidence>
<evidence type="ECO:0000256" key="6">
    <source>
        <dbReference type="ARBA" id="ARBA00023136"/>
    </source>
</evidence>
<keyword evidence="10" id="KW-1185">Reference proteome</keyword>
<sequence length="312" mass="35221">MSDLTVQIDKDYTKEFGKAKKLQRLKSFFKGVLFLLPSIILFSVFLFYPLFKTLYLSLFLTDASGATTVFVGLDNYQAIFTSPLFLKSLEVTFLFVLYTVPGTVIVSLFLAVLANEKLRGIGIFRTLFSSTMGISVAAASVFWMFLFHPTMGWLNQLLENLGIEAIGWLTDPDWALISVSISTIWMNLGFTFLILLGGLQSIDSYLYESADIDGASYFYKLRRITIPMLSPTLFFVITVSFINAFQTFGQVDMLTRGGPQNETNVIVYSIYQEAFRNYQHGAASAQAIVLFIVILLLTLIQFKLGERKVHYQ</sequence>
<dbReference type="InterPro" id="IPR051393">
    <property type="entry name" value="ABC_transporter_permease"/>
</dbReference>
<organism evidence="9 10">
    <name type="scientific">Gracilibacillus oryzae</name>
    <dbReference type="NCBI Taxonomy" id="1672701"/>
    <lineage>
        <taxon>Bacteria</taxon>
        <taxon>Bacillati</taxon>
        <taxon>Bacillota</taxon>
        <taxon>Bacilli</taxon>
        <taxon>Bacillales</taxon>
        <taxon>Bacillaceae</taxon>
        <taxon>Gracilibacillus</taxon>
    </lineage>
</organism>
<dbReference type="Pfam" id="PF00528">
    <property type="entry name" value="BPD_transp_1"/>
    <property type="match status" value="1"/>
</dbReference>
<dbReference type="InterPro" id="IPR035906">
    <property type="entry name" value="MetI-like_sf"/>
</dbReference>
<feature type="transmembrane region" description="Helical" evidence="7">
    <location>
        <begin position="283"/>
        <end position="302"/>
    </location>
</feature>
<evidence type="ECO:0000259" key="8">
    <source>
        <dbReference type="PROSITE" id="PS50928"/>
    </source>
</evidence>
<dbReference type="InterPro" id="IPR000515">
    <property type="entry name" value="MetI-like"/>
</dbReference>
<evidence type="ECO:0000256" key="5">
    <source>
        <dbReference type="ARBA" id="ARBA00022989"/>
    </source>
</evidence>
<dbReference type="GO" id="GO:0005886">
    <property type="term" value="C:plasma membrane"/>
    <property type="evidence" value="ECO:0007669"/>
    <property type="project" value="UniProtKB-SubCell"/>
</dbReference>
<evidence type="ECO:0000313" key="9">
    <source>
        <dbReference type="EMBL" id="KAB8129520.1"/>
    </source>
</evidence>